<sequence>MSRAQKIRQRFQEKWRKFSWASGATRGTPSAIERHRKHLEVTFSELNGLMAGMHYQDQTEGSTTPVASSSPTQTAHNYPLEIFDDLLGHTPASDTVASSEPAIAVESEPMASQWAAIRSLRKETEFHHRRFQVLAGRLENPIISNLLETYPDARSIRNKGACIVKDVLEGFQPSKLSIVFAFTCFSYSISQLLYKKKAIDKSDILADIRAWRDLITDPNERQAFNHLAPELWPEAKEHLHFIDIPTHPTNGSSRWANHWPHFTPLADPAECSASQFSRPHPNGQTTVGGTNDLHQFQQPPDTGWSQPSAPGDDISFEDQEVQPTELDHSSGGREGAESDIQPPEHATLENTIMFLVVLVFLRDLGEWYLYTLSGRSLAPKRHKLYQTEQGDQEAFRRKAQKAFFEPCSRHRSSSHSAFRALVSVAEMFTRNGYLQSIAEIKQYVISVASAVLLPGAAYEQIVSSVLTISDDAPVAPTQATQATKPQKRPRPVDEDASPPETGPRPTK</sequence>
<evidence type="ECO:0000313" key="2">
    <source>
        <dbReference type="Proteomes" id="UP000724584"/>
    </source>
</evidence>
<dbReference type="Proteomes" id="UP000724584">
    <property type="component" value="Unassembled WGS sequence"/>
</dbReference>
<dbReference type="EMBL" id="JAGIZQ010000007">
    <property type="protein sequence ID" value="KAH6617356.1"/>
    <property type="molecule type" value="Genomic_DNA"/>
</dbReference>
<organism evidence="1 2">
    <name type="scientific">Chaetomium tenue</name>
    <dbReference type="NCBI Taxonomy" id="1854479"/>
    <lineage>
        <taxon>Eukaryota</taxon>
        <taxon>Fungi</taxon>
        <taxon>Dikarya</taxon>
        <taxon>Ascomycota</taxon>
        <taxon>Pezizomycotina</taxon>
        <taxon>Sordariomycetes</taxon>
        <taxon>Sordariomycetidae</taxon>
        <taxon>Sordariales</taxon>
        <taxon>Chaetomiaceae</taxon>
        <taxon>Chaetomium</taxon>
    </lineage>
</organism>
<proteinExistence type="predicted"/>
<keyword evidence="2" id="KW-1185">Reference proteome</keyword>
<protein>
    <submittedName>
        <fullName evidence="1">Uncharacterized protein</fullName>
    </submittedName>
</protein>
<comment type="caution">
    <text evidence="1">The sequence shown here is derived from an EMBL/GenBank/DDBJ whole genome shotgun (WGS) entry which is preliminary data.</text>
</comment>
<gene>
    <name evidence="1" type="ORF">F5144DRAFT_499202</name>
</gene>
<accession>A0ACB7P0K3</accession>
<name>A0ACB7P0K3_9PEZI</name>
<evidence type="ECO:0000313" key="1">
    <source>
        <dbReference type="EMBL" id="KAH6617356.1"/>
    </source>
</evidence>
<reference evidence="1 2" key="1">
    <citation type="journal article" date="2021" name="Nat. Commun.">
        <title>Genetic determinants of endophytism in the Arabidopsis root mycobiome.</title>
        <authorList>
            <person name="Mesny F."/>
            <person name="Miyauchi S."/>
            <person name="Thiergart T."/>
            <person name="Pickel B."/>
            <person name="Atanasova L."/>
            <person name="Karlsson M."/>
            <person name="Huettel B."/>
            <person name="Barry K.W."/>
            <person name="Haridas S."/>
            <person name="Chen C."/>
            <person name="Bauer D."/>
            <person name="Andreopoulos W."/>
            <person name="Pangilinan J."/>
            <person name="LaButti K."/>
            <person name="Riley R."/>
            <person name="Lipzen A."/>
            <person name="Clum A."/>
            <person name="Drula E."/>
            <person name="Henrissat B."/>
            <person name="Kohler A."/>
            <person name="Grigoriev I.V."/>
            <person name="Martin F.M."/>
            <person name="Hacquard S."/>
        </authorList>
    </citation>
    <scope>NUCLEOTIDE SEQUENCE [LARGE SCALE GENOMIC DNA]</scope>
    <source>
        <strain evidence="1 2">MPI-SDFR-AT-0079</strain>
    </source>
</reference>